<dbReference type="PANTHER" id="PTHR46286">
    <property type="entry name" value="VIN3-LIKE PROTEIN 2-RELATED"/>
    <property type="match status" value="1"/>
</dbReference>
<comment type="subcellular location">
    <subcellularLocation>
        <location evidence="1">Nucleus</location>
    </subcellularLocation>
</comment>
<dbReference type="InParanoid" id="A0A2G5E937"/>
<proteinExistence type="predicted"/>
<dbReference type="AlphaFoldDB" id="A0A2G5E937"/>
<evidence type="ECO:0000259" key="9">
    <source>
        <dbReference type="Pfam" id="PF23380"/>
    </source>
</evidence>
<evidence type="ECO:0000313" key="11">
    <source>
        <dbReference type="Proteomes" id="UP000230069"/>
    </source>
</evidence>
<dbReference type="GO" id="GO:0040029">
    <property type="term" value="P:epigenetic regulation of gene expression"/>
    <property type="evidence" value="ECO:0007669"/>
    <property type="project" value="InterPro"/>
</dbReference>
<feature type="compositionally biased region" description="Polar residues" evidence="6">
    <location>
        <begin position="478"/>
        <end position="488"/>
    </location>
</feature>
<dbReference type="GO" id="GO:0005634">
    <property type="term" value="C:nucleus"/>
    <property type="evidence" value="ECO:0007669"/>
    <property type="project" value="UniProtKB-SubCell"/>
</dbReference>
<dbReference type="InterPro" id="IPR056990">
    <property type="entry name" value="VIN3-like_C"/>
</dbReference>
<dbReference type="GO" id="GO:0008270">
    <property type="term" value="F:zinc ion binding"/>
    <property type="evidence" value="ECO:0007669"/>
    <property type="project" value="UniProtKB-KW"/>
</dbReference>
<evidence type="ECO:0000256" key="2">
    <source>
        <dbReference type="ARBA" id="ARBA00022723"/>
    </source>
</evidence>
<sequence length="645" mass="72592">MESDFSDFVFNRAKYSQLSMQEKRELVHEIARWSKNPPEILLAWPRQELADLISAESGMERKYSGVKKSWLIERLLKLISEGSENSNDDLIASSSGKTQIGSKRPRKKDYSVLFATDHSDNFSVESHENKNVDLMFCQNVACRATLAQQSKFCKRCSCCICYHYDDNKDPSLWLICGSDSLKQEDSCGMSCHLECALKNGRSGNVKNGFYTMLKGSFCCVSCGKVNGIMGSLRKQLLVAKDARRVDVLCQRISLSHTILKRTEEYKELQIIIDTMVKKLNAEVGPVEQVSSAMARGLVSRLSCGAEVQQLCASALDRLHSFLPNLCPDQTDNEGRPSKLVCVVWNLRSFALPFCLILYCNQWSGCSIRFEQVSPVSVVVVLEYGEMLLLDFLGCRIWHRKSTAVEYPGKPTHIVVRPEKRFVISDLDPSTEYSFKVSVFSSSKELGQWESTCVTQAPTGSSFSGLDAEYGKDHPITGHANSQRDSTTSSDDKLACSDNHSKVRLLDDISKNEECHLPPRSTSSNGEPFTGSMFVPATPCKPDGTQEVPSSTAKKHSAESNYEYCVRVIRWLECEGYMEKDLRVKFLTWFSLKSSMRDRRVVCAFVDALIDDPHSLVDQLVDTFGDEISNEKKLTPRFAFCTKLWH</sequence>
<keyword evidence="5" id="KW-0539">Nucleus</keyword>
<dbReference type="Pfam" id="PF23380">
    <property type="entry name" value="VIN3_C"/>
    <property type="match status" value="1"/>
</dbReference>
<evidence type="ECO:0000256" key="4">
    <source>
        <dbReference type="ARBA" id="ARBA00022833"/>
    </source>
</evidence>
<reference evidence="10 11" key="1">
    <citation type="submission" date="2017-09" db="EMBL/GenBank/DDBJ databases">
        <title>WGS assembly of Aquilegia coerulea Goldsmith.</title>
        <authorList>
            <person name="Hodges S."/>
            <person name="Kramer E."/>
            <person name="Nordborg M."/>
            <person name="Tomkins J."/>
            <person name="Borevitz J."/>
            <person name="Derieg N."/>
            <person name="Yan J."/>
            <person name="Mihaltcheva S."/>
            <person name="Hayes R.D."/>
            <person name="Rokhsar D."/>
        </authorList>
    </citation>
    <scope>NUCLEOTIDE SEQUENCE [LARGE SCALE GENOMIC DNA]</scope>
    <source>
        <strain evidence="11">cv. Goldsmith</strain>
    </source>
</reference>
<evidence type="ECO:0000313" key="10">
    <source>
        <dbReference type="EMBL" id="PIA52278.1"/>
    </source>
</evidence>
<protein>
    <submittedName>
        <fullName evidence="10">Uncharacterized protein</fullName>
    </submittedName>
</protein>
<dbReference type="EMBL" id="KZ305027">
    <property type="protein sequence ID" value="PIA52278.1"/>
    <property type="molecule type" value="Genomic_DNA"/>
</dbReference>
<dbReference type="Proteomes" id="UP000230069">
    <property type="component" value="Unassembled WGS sequence"/>
</dbReference>
<feature type="domain" description="VIN3-like fibronectin type-III" evidence="8">
    <location>
        <begin position="367"/>
        <end position="454"/>
    </location>
</feature>
<keyword evidence="4" id="KW-0862">Zinc</keyword>
<dbReference type="GO" id="GO:0010048">
    <property type="term" value="P:vernalization response"/>
    <property type="evidence" value="ECO:0007669"/>
    <property type="project" value="InterPro"/>
</dbReference>
<evidence type="ECO:0000256" key="3">
    <source>
        <dbReference type="ARBA" id="ARBA00022771"/>
    </source>
</evidence>
<dbReference type="Pfam" id="PF23376">
    <property type="entry name" value="Fn3_VIN3"/>
    <property type="match status" value="1"/>
</dbReference>
<name>A0A2G5E937_AQUCA</name>
<dbReference type="STRING" id="218851.A0A2G5E937"/>
<dbReference type="SUPFAM" id="SSF49265">
    <property type="entry name" value="Fibronectin type III"/>
    <property type="match status" value="1"/>
</dbReference>
<dbReference type="InterPro" id="IPR044514">
    <property type="entry name" value="VIN3-like"/>
</dbReference>
<dbReference type="Pfam" id="PF07227">
    <property type="entry name" value="PHD_Oberon"/>
    <property type="match status" value="1"/>
</dbReference>
<gene>
    <name evidence="10" type="ORF">AQUCO_01000270v1</name>
</gene>
<evidence type="ECO:0000259" key="8">
    <source>
        <dbReference type="Pfam" id="PF23376"/>
    </source>
</evidence>
<evidence type="ECO:0000256" key="6">
    <source>
        <dbReference type="SAM" id="MobiDB-lite"/>
    </source>
</evidence>
<feature type="domain" description="Oberon-like PHD finger" evidence="7">
    <location>
        <begin position="137"/>
        <end position="256"/>
    </location>
</feature>
<dbReference type="OrthoDB" id="600557at2759"/>
<feature type="region of interest" description="Disordered" evidence="6">
    <location>
        <begin position="463"/>
        <end position="494"/>
    </location>
</feature>
<evidence type="ECO:0000256" key="1">
    <source>
        <dbReference type="ARBA" id="ARBA00004123"/>
    </source>
</evidence>
<dbReference type="InterPro" id="IPR058585">
    <property type="entry name" value="Fn3_VIN3"/>
</dbReference>
<organism evidence="10 11">
    <name type="scientific">Aquilegia coerulea</name>
    <name type="common">Rocky mountain columbine</name>
    <dbReference type="NCBI Taxonomy" id="218851"/>
    <lineage>
        <taxon>Eukaryota</taxon>
        <taxon>Viridiplantae</taxon>
        <taxon>Streptophyta</taxon>
        <taxon>Embryophyta</taxon>
        <taxon>Tracheophyta</taxon>
        <taxon>Spermatophyta</taxon>
        <taxon>Magnoliopsida</taxon>
        <taxon>Ranunculales</taxon>
        <taxon>Ranunculaceae</taxon>
        <taxon>Thalictroideae</taxon>
        <taxon>Aquilegia</taxon>
    </lineage>
</organism>
<dbReference type="InterPro" id="IPR036116">
    <property type="entry name" value="FN3_sf"/>
</dbReference>
<dbReference type="InterPro" id="IPR032881">
    <property type="entry name" value="Oberon-like_PHD"/>
</dbReference>
<feature type="domain" description="VIN3-like C-terminal" evidence="9">
    <location>
        <begin position="558"/>
        <end position="631"/>
    </location>
</feature>
<accession>A0A2G5E937</accession>
<keyword evidence="2" id="KW-0479">Metal-binding</keyword>
<keyword evidence="11" id="KW-1185">Reference proteome</keyword>
<evidence type="ECO:0000259" key="7">
    <source>
        <dbReference type="Pfam" id="PF07227"/>
    </source>
</evidence>
<keyword evidence="3" id="KW-0863">Zinc-finger</keyword>
<evidence type="ECO:0000256" key="5">
    <source>
        <dbReference type="ARBA" id="ARBA00023242"/>
    </source>
</evidence>
<dbReference type="PANTHER" id="PTHR46286:SF6">
    <property type="entry name" value="OS08G0220600 PROTEIN"/>
    <property type="match status" value="1"/>
</dbReference>